<dbReference type="EMBL" id="MLYV02000813">
    <property type="protein sequence ID" value="PSR77112.1"/>
    <property type="molecule type" value="Genomic_DNA"/>
</dbReference>
<accession>A0A2R6NUR5</accession>
<sequence length="55" mass="6299">MSTRFEDMFYSADAQGVKKPPNVVSFFRWIIDFLTADFQQRASFFAGFALGIRIG</sequence>
<comment type="caution">
    <text evidence="1">The sequence shown here is derived from an EMBL/GenBank/DDBJ whole genome shotgun (WGS) entry which is preliminary data.</text>
</comment>
<proteinExistence type="predicted"/>
<name>A0A2R6NUR5_9APHY</name>
<protein>
    <submittedName>
        <fullName evidence="1">Uncharacterized protein</fullName>
    </submittedName>
</protein>
<keyword evidence="2" id="KW-1185">Reference proteome</keyword>
<reference evidence="1 2" key="1">
    <citation type="submission" date="2018-02" db="EMBL/GenBank/DDBJ databases">
        <title>Genome sequence of the basidiomycete white-rot fungus Phlebia centrifuga.</title>
        <authorList>
            <person name="Granchi Z."/>
            <person name="Peng M."/>
            <person name="de Vries R.P."/>
            <person name="Hilden K."/>
            <person name="Makela M.R."/>
            <person name="Grigoriev I."/>
            <person name="Riley R."/>
        </authorList>
    </citation>
    <scope>NUCLEOTIDE SEQUENCE [LARGE SCALE GENOMIC DNA]</scope>
    <source>
        <strain evidence="1 2">FBCC195</strain>
    </source>
</reference>
<organism evidence="1 2">
    <name type="scientific">Hermanssonia centrifuga</name>
    <dbReference type="NCBI Taxonomy" id="98765"/>
    <lineage>
        <taxon>Eukaryota</taxon>
        <taxon>Fungi</taxon>
        <taxon>Dikarya</taxon>
        <taxon>Basidiomycota</taxon>
        <taxon>Agaricomycotina</taxon>
        <taxon>Agaricomycetes</taxon>
        <taxon>Polyporales</taxon>
        <taxon>Meruliaceae</taxon>
        <taxon>Hermanssonia</taxon>
    </lineage>
</organism>
<gene>
    <name evidence="1" type="ORF">PHLCEN_2v8057</name>
</gene>
<dbReference type="AlphaFoldDB" id="A0A2R6NUR5"/>
<dbReference type="OrthoDB" id="163794at2759"/>
<dbReference type="STRING" id="98765.A0A2R6NUR5"/>
<dbReference type="Proteomes" id="UP000186601">
    <property type="component" value="Unassembled WGS sequence"/>
</dbReference>
<evidence type="ECO:0000313" key="2">
    <source>
        <dbReference type="Proteomes" id="UP000186601"/>
    </source>
</evidence>
<evidence type="ECO:0000313" key="1">
    <source>
        <dbReference type="EMBL" id="PSR77112.1"/>
    </source>
</evidence>